<keyword evidence="6 11" id="KW-0067">ATP-binding</keyword>
<evidence type="ECO:0000313" key="14">
    <source>
        <dbReference type="Proteomes" id="UP000600799"/>
    </source>
</evidence>
<dbReference type="SUPFAM" id="SSF89095">
    <property type="entry name" value="GatB/YqeY motif"/>
    <property type="match status" value="1"/>
</dbReference>
<evidence type="ECO:0000256" key="6">
    <source>
        <dbReference type="ARBA" id="ARBA00022840"/>
    </source>
</evidence>
<dbReference type="InterPro" id="IPR004413">
    <property type="entry name" value="GatB"/>
</dbReference>
<dbReference type="Pfam" id="PF02637">
    <property type="entry name" value="GatB_Yqey"/>
    <property type="match status" value="1"/>
</dbReference>
<dbReference type="InterPro" id="IPR017959">
    <property type="entry name" value="Asn/Gln-tRNA_amidoTrfase_suB/E"/>
</dbReference>
<evidence type="ECO:0000256" key="10">
    <source>
        <dbReference type="ARBA" id="ARBA00047913"/>
    </source>
</evidence>
<dbReference type="InterPro" id="IPR006075">
    <property type="entry name" value="Asn/Gln-tRNA_Trfase_suB/E_cat"/>
</dbReference>
<evidence type="ECO:0000256" key="1">
    <source>
        <dbReference type="ARBA" id="ARBA00005306"/>
    </source>
</evidence>
<evidence type="ECO:0000259" key="12">
    <source>
        <dbReference type="SMART" id="SM00845"/>
    </source>
</evidence>
<evidence type="ECO:0000256" key="9">
    <source>
        <dbReference type="ARBA" id="ARBA00047380"/>
    </source>
</evidence>
<dbReference type="NCBIfam" id="NF004015">
    <property type="entry name" value="PRK05477.1-5"/>
    <property type="match status" value="1"/>
</dbReference>
<keyword evidence="5 11" id="KW-0547">Nucleotide-binding</keyword>
<evidence type="ECO:0000313" key="13">
    <source>
        <dbReference type="EMBL" id="MBF9152991.1"/>
    </source>
</evidence>
<comment type="function">
    <text evidence="8 11">Allows the formation of correctly charged Asn-tRNA(Asn) or Gln-tRNA(Gln) through the transamidation of misacylated Asp-tRNA(Asn) or Glu-tRNA(Gln) in organisms which lack either or both of asparaginyl-tRNA or glutaminyl-tRNA synthetases. The reaction takes place in the presence of glutamine and ATP through an activated phospho-Asp-tRNA(Asn) or phospho-Glu-tRNA(Gln).</text>
</comment>
<feature type="domain" description="Asn/Gln amidotransferase" evidence="12">
    <location>
        <begin position="345"/>
        <end position="501"/>
    </location>
</feature>
<comment type="catalytic activity">
    <reaction evidence="9 11">
        <text>L-aspartyl-tRNA(Asn) + L-glutamine + ATP + H2O = L-asparaginyl-tRNA(Asn) + L-glutamate + ADP + phosphate + 2 H(+)</text>
        <dbReference type="Rhea" id="RHEA:14513"/>
        <dbReference type="Rhea" id="RHEA-COMP:9674"/>
        <dbReference type="Rhea" id="RHEA-COMP:9677"/>
        <dbReference type="ChEBI" id="CHEBI:15377"/>
        <dbReference type="ChEBI" id="CHEBI:15378"/>
        <dbReference type="ChEBI" id="CHEBI:29985"/>
        <dbReference type="ChEBI" id="CHEBI:30616"/>
        <dbReference type="ChEBI" id="CHEBI:43474"/>
        <dbReference type="ChEBI" id="CHEBI:58359"/>
        <dbReference type="ChEBI" id="CHEBI:78515"/>
        <dbReference type="ChEBI" id="CHEBI:78516"/>
        <dbReference type="ChEBI" id="CHEBI:456216"/>
    </reaction>
</comment>
<evidence type="ECO:0000256" key="2">
    <source>
        <dbReference type="ARBA" id="ARBA00011123"/>
    </source>
</evidence>
<dbReference type="PROSITE" id="PS01234">
    <property type="entry name" value="GATB"/>
    <property type="match status" value="1"/>
</dbReference>
<accession>A0ABS0HLV3</accession>
<dbReference type="NCBIfam" id="NF004014">
    <property type="entry name" value="PRK05477.1-4"/>
    <property type="match status" value="1"/>
</dbReference>
<name>A0ABS0HLV3_9SPHN</name>
<dbReference type="NCBIfam" id="TIGR00133">
    <property type="entry name" value="gatB"/>
    <property type="match status" value="1"/>
</dbReference>
<sequence>MSEYRIQGATGEWEVVIGLEVHAQVTSNAKLFSGAATAFGAEPNTQVSLVDAAMPGMLPVPNMECIRQAVRTGMAINAQINKWSRFDRKNYFYADLPQGYQISQLYHPIVGEGSIEIQLDDKNPESLKTIGIERIHVEQDAGKLMHDQHPTMSYVDLNRSGVALMEIVSRPDMRSPAEAGAYLSKLRTILRYVGSCDGNMDQGSMRADVNVSVRRVSDKPGGEPFGTRTETKNVNSVRFVMAVVEQEARRQVAVIEDGGTVVQETRLYDPERNETRSMRSKEDAHDYRYFPDPDLLPLELDDAFLEECRASLPELPDAKRHRYETALGLSAYNAGVLTADVETARWFEALLAETAAKAKKPEAEVAKQAANWLISELFGALNKLGKGLDNSPVTPAAGAELLALVTDGTISGSIAKQVLEKMLESGDGAAAIVEREGLKQTSDTGAIEAAIDGILAANADKVEQYKAGKEALFGFFVGQTMKAMQGKANPGVVNELLKKKLA</sequence>
<evidence type="ECO:0000256" key="3">
    <source>
        <dbReference type="ARBA" id="ARBA00016923"/>
    </source>
</evidence>
<dbReference type="Gene3D" id="1.10.10.410">
    <property type="match status" value="1"/>
</dbReference>
<dbReference type="Gene3D" id="1.10.150.380">
    <property type="entry name" value="GatB domain, N-terminal subdomain"/>
    <property type="match status" value="1"/>
</dbReference>
<keyword evidence="14" id="KW-1185">Reference proteome</keyword>
<evidence type="ECO:0000256" key="4">
    <source>
        <dbReference type="ARBA" id="ARBA00022598"/>
    </source>
</evidence>
<organism evidence="13 14">
    <name type="scientific">Novosphingobium jiangmenense</name>
    <dbReference type="NCBI Taxonomy" id="2791981"/>
    <lineage>
        <taxon>Bacteria</taxon>
        <taxon>Pseudomonadati</taxon>
        <taxon>Pseudomonadota</taxon>
        <taxon>Alphaproteobacteria</taxon>
        <taxon>Sphingomonadales</taxon>
        <taxon>Sphingomonadaceae</taxon>
        <taxon>Novosphingobium</taxon>
    </lineage>
</organism>
<dbReference type="Proteomes" id="UP000600799">
    <property type="component" value="Unassembled WGS sequence"/>
</dbReference>
<dbReference type="SMART" id="SM00845">
    <property type="entry name" value="GatB_Yqey"/>
    <property type="match status" value="1"/>
</dbReference>
<evidence type="ECO:0000256" key="7">
    <source>
        <dbReference type="ARBA" id="ARBA00022917"/>
    </source>
</evidence>
<dbReference type="PANTHER" id="PTHR11659">
    <property type="entry name" value="GLUTAMYL-TRNA GLN AMIDOTRANSFERASE SUBUNIT B MITOCHONDRIAL AND PROKARYOTIC PET112-RELATED"/>
    <property type="match status" value="1"/>
</dbReference>
<evidence type="ECO:0000256" key="5">
    <source>
        <dbReference type="ARBA" id="ARBA00022741"/>
    </source>
</evidence>
<dbReference type="InterPro" id="IPR003789">
    <property type="entry name" value="Asn/Gln_tRNA_amidoTrase-B-like"/>
</dbReference>
<dbReference type="PANTHER" id="PTHR11659:SF0">
    <property type="entry name" value="GLUTAMYL-TRNA(GLN) AMIDOTRANSFERASE SUBUNIT B, MITOCHONDRIAL"/>
    <property type="match status" value="1"/>
</dbReference>
<gene>
    <name evidence="11 13" type="primary">gatB</name>
    <name evidence="13" type="ORF">I2488_18460</name>
</gene>
<proteinExistence type="inferred from homology"/>
<dbReference type="RefSeq" id="WP_196277258.1">
    <property type="nucleotide sequence ID" value="NZ_JADQDC010000018.1"/>
</dbReference>
<dbReference type="InterPro" id="IPR042114">
    <property type="entry name" value="GatB_C_1"/>
</dbReference>
<dbReference type="InterPro" id="IPR014746">
    <property type="entry name" value="Gln_synth/guanido_kin_cat_dom"/>
</dbReference>
<dbReference type="InterPro" id="IPR018027">
    <property type="entry name" value="Asn/Gln_amidotransferase"/>
</dbReference>
<comment type="catalytic activity">
    <reaction evidence="10 11">
        <text>L-glutamyl-tRNA(Gln) + L-glutamine + ATP + H2O = L-glutaminyl-tRNA(Gln) + L-glutamate + ADP + phosphate + H(+)</text>
        <dbReference type="Rhea" id="RHEA:17521"/>
        <dbReference type="Rhea" id="RHEA-COMP:9681"/>
        <dbReference type="Rhea" id="RHEA-COMP:9684"/>
        <dbReference type="ChEBI" id="CHEBI:15377"/>
        <dbReference type="ChEBI" id="CHEBI:15378"/>
        <dbReference type="ChEBI" id="CHEBI:29985"/>
        <dbReference type="ChEBI" id="CHEBI:30616"/>
        <dbReference type="ChEBI" id="CHEBI:43474"/>
        <dbReference type="ChEBI" id="CHEBI:58359"/>
        <dbReference type="ChEBI" id="CHEBI:78520"/>
        <dbReference type="ChEBI" id="CHEBI:78521"/>
        <dbReference type="ChEBI" id="CHEBI:456216"/>
    </reaction>
</comment>
<comment type="subunit">
    <text evidence="2 11">Heterotrimer of A, B and C subunits.</text>
</comment>
<keyword evidence="7 11" id="KW-0648">Protein biosynthesis</keyword>
<dbReference type="HAMAP" id="MF_00121">
    <property type="entry name" value="GatB"/>
    <property type="match status" value="1"/>
</dbReference>
<keyword evidence="4 11" id="KW-0436">Ligase</keyword>
<dbReference type="InterPro" id="IPR023168">
    <property type="entry name" value="GatB_Yqey_C_2"/>
</dbReference>
<comment type="caution">
    <text evidence="13">The sequence shown here is derived from an EMBL/GenBank/DDBJ whole genome shotgun (WGS) entry which is preliminary data.</text>
</comment>
<comment type="similarity">
    <text evidence="1 11">Belongs to the GatB/GatE family. GatB subfamily.</text>
</comment>
<dbReference type="NCBIfam" id="NF004012">
    <property type="entry name" value="PRK05477.1-2"/>
    <property type="match status" value="1"/>
</dbReference>
<reference evidence="13 14" key="1">
    <citation type="submission" date="2020-11" db="EMBL/GenBank/DDBJ databases">
        <title>The genome sequence of Novosphingobium sp. 1Y9A.</title>
        <authorList>
            <person name="Liu Y."/>
        </authorList>
    </citation>
    <scope>NUCLEOTIDE SEQUENCE [LARGE SCALE GENOMIC DNA]</scope>
    <source>
        <strain evidence="13 14">1Y9A</strain>
    </source>
</reference>
<evidence type="ECO:0000256" key="11">
    <source>
        <dbReference type="HAMAP-Rule" id="MF_00121"/>
    </source>
</evidence>
<dbReference type="EMBL" id="JADQDC010000018">
    <property type="protein sequence ID" value="MBF9152991.1"/>
    <property type="molecule type" value="Genomic_DNA"/>
</dbReference>
<dbReference type="InterPro" id="IPR017958">
    <property type="entry name" value="Gln-tRNA_amidoTrfase_suB_CS"/>
</dbReference>
<protein>
    <recommendedName>
        <fullName evidence="3 11">Aspartyl/glutamyl-tRNA(Asn/Gln) amidotransferase subunit B</fullName>
        <shortName evidence="11">Asp/Glu-ADT subunit B</shortName>
        <ecNumber evidence="11">6.3.5.-</ecNumber>
    </recommendedName>
</protein>
<dbReference type="EC" id="6.3.5.-" evidence="11"/>
<dbReference type="SUPFAM" id="SSF55931">
    <property type="entry name" value="Glutamine synthetase/guanido kinase"/>
    <property type="match status" value="1"/>
</dbReference>
<evidence type="ECO:0000256" key="8">
    <source>
        <dbReference type="ARBA" id="ARBA00024799"/>
    </source>
</evidence>
<dbReference type="Pfam" id="PF02934">
    <property type="entry name" value="GatB_N"/>
    <property type="match status" value="1"/>
</dbReference>